<organism evidence="1 2">
    <name type="scientific">Senegalia massiliensis</name>
    <dbReference type="NCBI Taxonomy" id="1720316"/>
    <lineage>
        <taxon>Bacteria</taxon>
        <taxon>Bacillati</taxon>
        <taxon>Bacillota</taxon>
        <taxon>Clostridia</taxon>
        <taxon>Eubacteriales</taxon>
        <taxon>Clostridiaceae</taxon>
        <taxon>Senegalia</taxon>
    </lineage>
</organism>
<reference evidence="1 2" key="1">
    <citation type="submission" date="2018-08" db="EMBL/GenBank/DDBJ databases">
        <title>Murine metabolic-syndrome-specific gut microbial biobank.</title>
        <authorList>
            <person name="Liu C."/>
        </authorList>
    </citation>
    <scope>NUCLEOTIDE SEQUENCE [LARGE SCALE GENOMIC DNA]</scope>
    <source>
        <strain evidence="1 2">583</strain>
    </source>
</reference>
<evidence type="ECO:0000313" key="2">
    <source>
        <dbReference type="Proteomes" id="UP000467132"/>
    </source>
</evidence>
<name>A0A845QV26_9CLOT</name>
<accession>A0A845QV26</accession>
<dbReference type="RefSeq" id="WP_160196397.1">
    <property type="nucleotide sequence ID" value="NZ_QXXA01000004.1"/>
</dbReference>
<dbReference type="Proteomes" id="UP000467132">
    <property type="component" value="Unassembled WGS sequence"/>
</dbReference>
<sequence length="174" mass="20423">MYDRNVLFLNRKIKQAEIDAKKYIVELSKQGKKIVLLDSFWSKEKYSRFISSPYKSNIEKRYHIKISVEDFLQKDNLVDYMNKKDINIVKVKSIVGFMSAAELFPVIISKLNTIESDESIHVLVNDYILDNLEWSQIKDAIHSVDKNRIKFIILSSKDEIGKEIVEKYESIINN</sequence>
<keyword evidence="2" id="KW-1185">Reference proteome</keyword>
<gene>
    <name evidence="1" type="ORF">D3Z33_03440</name>
</gene>
<dbReference type="EMBL" id="QXXA01000004">
    <property type="protein sequence ID" value="NBI05910.1"/>
    <property type="molecule type" value="Genomic_DNA"/>
</dbReference>
<evidence type="ECO:0000313" key="1">
    <source>
        <dbReference type="EMBL" id="NBI05910.1"/>
    </source>
</evidence>
<dbReference type="AlphaFoldDB" id="A0A845QV26"/>
<comment type="caution">
    <text evidence="1">The sequence shown here is derived from an EMBL/GenBank/DDBJ whole genome shotgun (WGS) entry which is preliminary data.</text>
</comment>
<proteinExistence type="predicted"/>
<protein>
    <submittedName>
        <fullName evidence="1">Uncharacterized protein</fullName>
    </submittedName>
</protein>